<accession>A0A1I1T5I0</accession>
<keyword evidence="1" id="KW-0472">Membrane</keyword>
<reference evidence="3 4" key="1">
    <citation type="submission" date="2016-10" db="EMBL/GenBank/DDBJ databases">
        <authorList>
            <person name="de Groot N.N."/>
        </authorList>
    </citation>
    <scope>NUCLEOTIDE SEQUENCE [LARGE SCALE GENOMIC DNA]</scope>
    <source>
        <strain evidence="3 4">DSM 26130</strain>
    </source>
</reference>
<keyword evidence="1" id="KW-0812">Transmembrane</keyword>
<organism evidence="3 4">
    <name type="scientific">Spirosoma endophyticum</name>
    <dbReference type="NCBI Taxonomy" id="662367"/>
    <lineage>
        <taxon>Bacteria</taxon>
        <taxon>Pseudomonadati</taxon>
        <taxon>Bacteroidota</taxon>
        <taxon>Cytophagia</taxon>
        <taxon>Cytophagales</taxon>
        <taxon>Cytophagaceae</taxon>
        <taxon>Spirosoma</taxon>
    </lineage>
</organism>
<protein>
    <submittedName>
        <fullName evidence="3">Neutral/alkaline non-lysosomal ceramidase, N-terminal</fullName>
    </submittedName>
</protein>
<dbReference type="Pfam" id="PF04734">
    <property type="entry name" value="Ceramidase_alk"/>
    <property type="match status" value="1"/>
</dbReference>
<evidence type="ECO:0000313" key="3">
    <source>
        <dbReference type="EMBL" id="SFD52348.1"/>
    </source>
</evidence>
<dbReference type="InterPro" id="IPR031329">
    <property type="entry name" value="NEUT/ALK_ceramidase_N"/>
</dbReference>
<dbReference type="EMBL" id="FOLQ01000005">
    <property type="protein sequence ID" value="SFD52348.1"/>
    <property type="molecule type" value="Genomic_DNA"/>
</dbReference>
<evidence type="ECO:0000259" key="2">
    <source>
        <dbReference type="Pfam" id="PF04734"/>
    </source>
</evidence>
<keyword evidence="4" id="KW-1185">Reference proteome</keyword>
<dbReference type="OrthoDB" id="928338at2"/>
<sequence>MKLSTNQRTIAFVVALIVINTLAICFTLVDKNSYKSTKFYRYTRQRFAWIVTTPPPAYAIKAGWAKVNITPSFKTPIANNEASQSWTTVHDSIYTRAVVFNNGTTLAAMVTIDLLMMPPMVAQTLQQRLPKVGMDWKNIYLGATHSRHSLGGWADDYMGKKMAGEYDERLVSQLTDAIIKAIVEAKKNMAAVQIGYSQLNFEEAGTKTFTENSTPGKKIHFLKLRKLTGESAIIYSSESLQFSSSSSISTALSRDGAGILTDKLEQRTESFALFMAGPMDQSKANLNSPNDLKEGSIDSLVLRITPVLANLPLHTDSTLVAQTVLLVQNDPQVRITKNWRLKPWLARALYGDYPAELKALRIGKTVFVGTPGIVSDKLLPDLLSIPVAKRNNLVLTSFNGGNIGQIVPDTLYYENPNPYDIHEINRFGPHTEAFFGEMVQSLVSSLK</sequence>
<keyword evidence="1" id="KW-1133">Transmembrane helix</keyword>
<gene>
    <name evidence="3" type="ORF">SAMN05216167_105306</name>
</gene>
<evidence type="ECO:0000313" key="4">
    <source>
        <dbReference type="Proteomes" id="UP000198598"/>
    </source>
</evidence>
<evidence type="ECO:0000256" key="1">
    <source>
        <dbReference type="SAM" id="Phobius"/>
    </source>
</evidence>
<name>A0A1I1T5I0_9BACT</name>
<dbReference type="RefSeq" id="WP_093827806.1">
    <property type="nucleotide sequence ID" value="NZ_FOLQ01000005.1"/>
</dbReference>
<dbReference type="STRING" id="662367.SAMN05216167_105306"/>
<feature type="transmembrane region" description="Helical" evidence="1">
    <location>
        <begin position="9"/>
        <end position="29"/>
    </location>
</feature>
<feature type="domain" description="Neutral/alkaline non-lysosomal ceramidase N-terminal" evidence="2">
    <location>
        <begin position="82"/>
        <end position="205"/>
    </location>
</feature>
<dbReference type="AlphaFoldDB" id="A0A1I1T5I0"/>
<proteinExistence type="predicted"/>
<dbReference type="Proteomes" id="UP000198598">
    <property type="component" value="Unassembled WGS sequence"/>
</dbReference>